<feature type="coiled-coil region" evidence="1">
    <location>
        <begin position="257"/>
        <end position="308"/>
    </location>
</feature>
<dbReference type="STRING" id="1618446.UV61_C0009G0023"/>
<comment type="caution">
    <text evidence="2">The sequence shown here is derived from an EMBL/GenBank/DDBJ whole genome shotgun (WGS) entry which is preliminary data.</text>
</comment>
<sequence length="958" mass="104972">MVEAQAPPLVTDMPKPQRILGTAEGLFPGAKVQDFSKFIAIPEALEGRRRVAHLTPEGKLAIRELVHERIGVDKLGYADIEAAKNLVGELKTHYSGTKSKKRTEEQKFHALAARSLEMQMRHAQEIDTREALRVSNSPWHQVVDEMHRQLPYTKLHRSFVEQIVAPVASKLYNQVKEATSDPLIQDLIFDRLAQTFTAGLPKFEAQPEVTGVDEKPKVKVAQRANKLAIVALGGEVPQTESTVGSVLAQQIKTAVGKAKLETEAFLEQKRIDELKQRLAAEATPDTIQSDMKSEIHSLEKQTDNAQARANLVSLQEVVAEGERVQEVVLTEMKKIHSESDLAAALVRVYQVKGATELEGITLLLEEKWLPENLRMRYEQKMKILTREKGVARQGFIGKVLRGLTSLESKVKTVAGRVKPHHVTQAAGLFSSAYERFLGWKANDQKQTRLRNQAFGVVQAIMTLGTAGQGVLQKLAEGPPALDILAPHQIPLQATLSGNFIGVTAWVENVPTDVKQSLKDAILNNSDPNIRAAAALFDEQHGLDKVETGTKLAWNLVTGTSGKSILGDFAIDDTVPTSNDFTVIVPQSTVTPTATAEFVHQQIPLALVSEFDQVQSTKTAREFVKDMSLNYLVIEPMIDSATDTRVIRFQLPDELKNKQGTQYLLELFGQQSQTIFGEALPEGVVATITYFPQNTVAAVGPFVMTQEPSFTKLAYGVSTGDAYAQNHYPEHMLAEIWIQNSIKSGAFRPTDRIVPYQFVGSELASGAVRNGALYLAVDDHGSWKMAEYPNVPDTGSIVNLMFSFNQVNPGTGQREFGVPNNLISSQVARAILEGADFRTDSAGPSPIFRYDSTTGQKDIVTISPFLYIYAPQMFRELILNTPFADGSLPNPDTTFVGAGDLAFASRNTDVGLLGKGALSSLPTTGATSNDVKSVRNHTGFYIGISDDSLKTVVANQQVP</sequence>
<evidence type="ECO:0000313" key="2">
    <source>
        <dbReference type="EMBL" id="KKS86496.1"/>
    </source>
</evidence>
<name>A0A0G1ETS3_9BACT</name>
<dbReference type="AlphaFoldDB" id="A0A0G1ETS3"/>
<evidence type="ECO:0000256" key="1">
    <source>
        <dbReference type="SAM" id="Coils"/>
    </source>
</evidence>
<dbReference type="EMBL" id="LCFD01000009">
    <property type="protein sequence ID" value="KKS86496.1"/>
    <property type="molecule type" value="Genomic_DNA"/>
</dbReference>
<accession>A0A0G1ETS3</accession>
<evidence type="ECO:0000313" key="3">
    <source>
        <dbReference type="Proteomes" id="UP000034050"/>
    </source>
</evidence>
<dbReference type="Proteomes" id="UP000034050">
    <property type="component" value="Unassembled WGS sequence"/>
</dbReference>
<reference evidence="2 3" key="1">
    <citation type="journal article" date="2015" name="Nature">
        <title>rRNA introns, odd ribosomes, and small enigmatic genomes across a large radiation of phyla.</title>
        <authorList>
            <person name="Brown C.T."/>
            <person name="Hug L.A."/>
            <person name="Thomas B.C."/>
            <person name="Sharon I."/>
            <person name="Castelle C.J."/>
            <person name="Singh A."/>
            <person name="Wilkins M.J."/>
            <person name="Williams K.H."/>
            <person name="Banfield J.F."/>
        </authorList>
    </citation>
    <scope>NUCLEOTIDE SEQUENCE [LARGE SCALE GENOMIC DNA]</scope>
</reference>
<keyword evidence="1" id="KW-0175">Coiled coil</keyword>
<gene>
    <name evidence="2" type="ORF">UV61_C0009G0023</name>
</gene>
<proteinExistence type="predicted"/>
<organism evidence="2 3">
    <name type="scientific">Candidatus Gottesmanbacteria bacterium GW2011_GWB1_43_11</name>
    <dbReference type="NCBI Taxonomy" id="1618446"/>
    <lineage>
        <taxon>Bacteria</taxon>
        <taxon>Candidatus Gottesmaniibacteriota</taxon>
    </lineage>
</organism>
<protein>
    <submittedName>
        <fullName evidence="2">Uncharacterized protein</fullName>
    </submittedName>
</protein>